<feature type="binding site" evidence="29">
    <location>
        <position position="111"/>
    </location>
    <ligand>
        <name>substrate</name>
    </ligand>
</feature>
<keyword evidence="14 27" id="KW-0479">Metal-binding</keyword>
<feature type="binding site" evidence="29">
    <location>
        <position position="380"/>
    </location>
    <ligand>
        <name>substrate</name>
    </ligand>
</feature>
<evidence type="ECO:0000256" key="3">
    <source>
        <dbReference type="ARBA" id="ARBA00001971"/>
    </source>
</evidence>
<keyword evidence="16" id="KW-0276">Fatty acid metabolism</keyword>
<feature type="binding site" evidence="29">
    <location>
        <position position="282"/>
    </location>
    <ligand>
        <name>substrate</name>
    </ligand>
</feature>
<dbReference type="PRINTS" id="PR00465">
    <property type="entry name" value="EP450IV"/>
</dbReference>
<keyword evidence="11" id="KW-0643">Prostaglandin biosynthesis</keyword>
<comment type="cofactor">
    <cofactor evidence="3 27 28">
        <name>heme</name>
        <dbReference type="ChEBI" id="CHEBI:30413"/>
    </cofactor>
</comment>
<evidence type="ECO:0000256" key="28">
    <source>
        <dbReference type="PIRSR" id="PIRSR000047-1"/>
    </source>
</evidence>
<dbReference type="PANTHER" id="PTHR24306">
    <property type="match status" value="1"/>
</dbReference>
<keyword evidence="12 27" id="KW-0349">Heme</keyword>
<evidence type="ECO:0000256" key="23">
    <source>
        <dbReference type="ARBA" id="ARBA00023239"/>
    </source>
</evidence>
<dbReference type="Proteomes" id="UP000694620">
    <property type="component" value="Chromosome 10"/>
</dbReference>
<evidence type="ECO:0000256" key="5">
    <source>
        <dbReference type="ARBA" id="ARBA00010617"/>
    </source>
</evidence>
<reference evidence="30" key="1">
    <citation type="submission" date="2021-06" db="EMBL/GenBank/DDBJ databases">
        <authorList>
            <consortium name="Wellcome Sanger Institute Data Sharing"/>
        </authorList>
    </citation>
    <scope>NUCLEOTIDE SEQUENCE [LARGE SCALE GENOMIC DNA]</scope>
</reference>
<dbReference type="Pfam" id="PF00067">
    <property type="entry name" value="p450"/>
    <property type="match status" value="1"/>
</dbReference>
<comment type="similarity">
    <text evidence="5 27">Belongs to the cytochrome P450 family.</text>
</comment>
<keyword evidence="13" id="KW-0812">Transmembrane</keyword>
<evidence type="ECO:0000256" key="12">
    <source>
        <dbReference type="ARBA" id="ARBA00022617"/>
    </source>
</evidence>
<dbReference type="GO" id="GO:0001516">
    <property type="term" value="P:prostaglandin biosynthetic process"/>
    <property type="evidence" value="ECO:0007669"/>
    <property type="project" value="UniProtKB-KW"/>
</dbReference>
<keyword evidence="20 27" id="KW-0472">Membrane</keyword>
<comment type="function">
    <text evidence="26">Catalyzes the biosynthesis and metabolism of eicosanoids. Catalyzes the isomerization of prostaglandin H2 to prostacyclin (= prostaglandin I2), a potent mediator of vasodilation and inhibitor of platelet aggregation. Additionally, displays dehydratase activity, toward hydroperoxyeicosatetraenoates (HPETEs), especially toward (15S)-hydroperoxy-(5Z,8Z,11Z,13E)-eicosatetraenoate (15(S)-HPETE).</text>
</comment>
<evidence type="ECO:0000256" key="7">
    <source>
        <dbReference type="ARBA" id="ARBA00013084"/>
    </source>
</evidence>
<gene>
    <name evidence="30" type="primary">ptgis</name>
</gene>
<evidence type="ECO:0000256" key="27">
    <source>
        <dbReference type="PIRNR" id="PIRNR000047"/>
    </source>
</evidence>
<evidence type="ECO:0000256" key="24">
    <source>
        <dbReference type="ARBA" id="ARBA00031205"/>
    </source>
</evidence>
<keyword evidence="18 27" id="KW-0408">Iron</keyword>
<evidence type="ECO:0000256" key="26">
    <source>
        <dbReference type="ARBA" id="ARBA00045141"/>
    </source>
</evidence>
<keyword evidence="15 27" id="KW-0256">Endoplasmic reticulum</keyword>
<organism evidence="30 31">
    <name type="scientific">Erpetoichthys calabaricus</name>
    <name type="common">Rope fish</name>
    <name type="synonym">Calamoichthys calabaricus</name>
    <dbReference type="NCBI Taxonomy" id="27687"/>
    <lineage>
        <taxon>Eukaryota</taxon>
        <taxon>Metazoa</taxon>
        <taxon>Chordata</taxon>
        <taxon>Craniata</taxon>
        <taxon>Vertebrata</taxon>
        <taxon>Euteleostomi</taxon>
        <taxon>Actinopterygii</taxon>
        <taxon>Polypteriformes</taxon>
        <taxon>Polypteridae</taxon>
        <taxon>Erpetoichthys</taxon>
    </lineage>
</organism>
<dbReference type="Ensembl" id="ENSECRT00000013236.1">
    <property type="protein sequence ID" value="ENSECRP00000013007.1"/>
    <property type="gene ID" value="ENSECRG00000008692.1"/>
</dbReference>
<evidence type="ECO:0000256" key="11">
    <source>
        <dbReference type="ARBA" id="ARBA00022585"/>
    </source>
</evidence>
<dbReference type="GO" id="GO:0005506">
    <property type="term" value="F:iron ion binding"/>
    <property type="evidence" value="ECO:0007669"/>
    <property type="project" value="InterPro"/>
</dbReference>
<evidence type="ECO:0000256" key="17">
    <source>
        <dbReference type="ARBA" id="ARBA00022989"/>
    </source>
</evidence>
<dbReference type="GO" id="GO:0004497">
    <property type="term" value="F:monooxygenase activity"/>
    <property type="evidence" value="ECO:0007669"/>
    <property type="project" value="InterPro"/>
</dbReference>
<keyword evidence="31" id="KW-1185">Reference proteome</keyword>
<evidence type="ECO:0000256" key="18">
    <source>
        <dbReference type="ARBA" id="ARBA00023004"/>
    </source>
</evidence>
<keyword evidence="19" id="KW-0443">Lipid metabolism</keyword>
<feature type="binding site" description="axial binding residue" evidence="28">
    <location>
        <position position="439"/>
    </location>
    <ligand>
        <name>heme</name>
        <dbReference type="ChEBI" id="CHEBI:30413"/>
    </ligand>
    <ligandPart>
        <name>Fe</name>
        <dbReference type="ChEBI" id="CHEBI:18248"/>
    </ligandPart>
</feature>
<evidence type="ECO:0000256" key="14">
    <source>
        <dbReference type="ARBA" id="ARBA00022723"/>
    </source>
</evidence>
<dbReference type="InterPro" id="IPR024204">
    <property type="entry name" value="Cyt_P450_CYP7A1-type"/>
</dbReference>
<name>A0A8C4S8H5_ERPCA</name>
<dbReference type="InterPro" id="IPR001128">
    <property type="entry name" value="Cyt_P450"/>
</dbReference>
<evidence type="ECO:0000256" key="19">
    <source>
        <dbReference type="ARBA" id="ARBA00023098"/>
    </source>
</evidence>
<comment type="subcellular location">
    <subcellularLocation>
        <location evidence="4">Endoplasmic reticulum membrane</location>
        <topology evidence="4">Single-pass membrane protein</topology>
    </subcellularLocation>
</comment>
<dbReference type="EC" id="5.3.99.4" evidence="6"/>
<keyword evidence="21" id="KW-0275">Fatty acid biosynthesis</keyword>
<keyword evidence="9" id="KW-0644">Prostaglandin metabolism</keyword>
<reference evidence="30" key="2">
    <citation type="submission" date="2025-08" db="UniProtKB">
        <authorList>
            <consortium name="Ensembl"/>
        </authorList>
    </citation>
    <scope>IDENTIFICATION</scope>
</reference>
<evidence type="ECO:0000256" key="2">
    <source>
        <dbReference type="ARBA" id="ARBA00001719"/>
    </source>
</evidence>
<dbReference type="Gene3D" id="1.10.630.10">
    <property type="entry name" value="Cytochrome P450"/>
    <property type="match status" value="1"/>
</dbReference>
<dbReference type="AlphaFoldDB" id="A0A8C4S8H5"/>
<evidence type="ECO:0000256" key="25">
    <source>
        <dbReference type="ARBA" id="ARBA00033404"/>
    </source>
</evidence>
<evidence type="ECO:0000256" key="10">
    <source>
        <dbReference type="ARBA" id="ARBA00022516"/>
    </source>
</evidence>
<evidence type="ECO:0000256" key="22">
    <source>
        <dbReference type="ARBA" id="ARBA00023235"/>
    </source>
</evidence>
<dbReference type="PRINTS" id="PR00385">
    <property type="entry name" value="P450"/>
</dbReference>
<dbReference type="GO" id="GO:0020037">
    <property type="term" value="F:heme binding"/>
    <property type="evidence" value="ECO:0007669"/>
    <property type="project" value="InterPro"/>
</dbReference>
<dbReference type="GO" id="GO:0016705">
    <property type="term" value="F:oxidoreductase activity, acting on paired donors, with incorporation or reduction of molecular oxygen"/>
    <property type="evidence" value="ECO:0007669"/>
    <property type="project" value="InterPro"/>
</dbReference>
<sequence>MIWTITFILSALLAVFVFFTGTTRRKNEPPLDKGYIPWLGHAIHLGKDAAKFLAQMKKKHGDIFTVHVAGRNVTVLLDPHSYDAVVMESSSKLDFNKYAHLLMKRIFDLQLPDHDSVEEKATMKMYLQAEHLELLNIRMQSNLCSHLLSVLNGHNHMWKEDGLLHFCYSTMFCCGYLTLFGNEAYPETSSFASQSADVYKEFRKFDELLMKIVRASLTFGEKKEVRGIKERLCDLLSSSRLGAKLNQSSWLKNYRLHLVKQGVNEEMLRRAMILQLWATQGNTGPAAFWLMVMLLKHPDALTALKDELKTFVKPTNDRQDPNAFLQSVSEVIRGCTPILDSTLNETLRMTAAPFITREILQNMTLTMADGQQYNLKKGERICLFPYLSPQMDPEVHYEPEKFKYNRFLNQDGSPKTDFFKGDKKLKYSSMPWGAGRNICVGRQFAINSIKQFIFIMLMAFDVELCDSEASLPEVDVSRYGFGMLQPKKDIKIRYRLKIKNFT</sequence>
<evidence type="ECO:0000256" key="29">
    <source>
        <dbReference type="PIRSR" id="PIRSR000047-2"/>
    </source>
</evidence>
<dbReference type="InterPro" id="IPR002403">
    <property type="entry name" value="Cyt_P450_E_grp-IV"/>
</dbReference>
<dbReference type="InterPro" id="IPR036396">
    <property type="entry name" value="Cyt_P450_sf"/>
</dbReference>
<evidence type="ECO:0000256" key="8">
    <source>
        <dbReference type="ARBA" id="ARBA00017409"/>
    </source>
</evidence>
<evidence type="ECO:0000256" key="13">
    <source>
        <dbReference type="ARBA" id="ARBA00022692"/>
    </source>
</evidence>
<dbReference type="EC" id="4.2.1.152" evidence="7"/>
<proteinExistence type="inferred from homology"/>
<evidence type="ECO:0000256" key="21">
    <source>
        <dbReference type="ARBA" id="ARBA00023160"/>
    </source>
</evidence>
<reference evidence="30" key="3">
    <citation type="submission" date="2025-09" db="UniProtKB">
        <authorList>
            <consortium name="Ensembl"/>
        </authorList>
    </citation>
    <scope>IDENTIFICATION</scope>
</reference>
<evidence type="ECO:0000256" key="4">
    <source>
        <dbReference type="ARBA" id="ARBA00004389"/>
    </source>
</evidence>
<dbReference type="PANTHER" id="PTHR24306:SF4">
    <property type="entry name" value="PROSTACYCLIN SYNTHASE"/>
    <property type="match status" value="1"/>
</dbReference>
<evidence type="ECO:0000256" key="15">
    <source>
        <dbReference type="ARBA" id="ARBA00022824"/>
    </source>
</evidence>
<keyword evidence="22" id="KW-0413">Isomerase</keyword>
<keyword evidence="17" id="KW-1133">Transmembrane helix</keyword>
<evidence type="ECO:0000256" key="1">
    <source>
        <dbReference type="ARBA" id="ARBA00000463"/>
    </source>
</evidence>
<keyword evidence="23" id="KW-0456">Lyase</keyword>
<comment type="catalytic activity">
    <reaction evidence="1">
        <text>prostaglandin H2 = prostaglandin I2</text>
        <dbReference type="Rhea" id="RHEA:23580"/>
        <dbReference type="ChEBI" id="CHEBI:57403"/>
        <dbReference type="ChEBI" id="CHEBI:57405"/>
        <dbReference type="EC" id="5.3.99.4"/>
    </reaction>
    <physiologicalReaction direction="left-to-right" evidence="1">
        <dbReference type="Rhea" id="RHEA:23581"/>
    </physiologicalReaction>
</comment>
<evidence type="ECO:0000313" key="30">
    <source>
        <dbReference type="Ensembl" id="ENSECRP00000013007.1"/>
    </source>
</evidence>
<accession>A0A8C4S8H5</accession>
<evidence type="ECO:0000313" key="31">
    <source>
        <dbReference type="Proteomes" id="UP000694620"/>
    </source>
</evidence>
<protein>
    <recommendedName>
        <fullName evidence="8">Prostacyclin synthase</fullName>
        <ecNumber evidence="7">4.2.1.152</ecNumber>
        <ecNumber evidence="6">5.3.99.4</ecNumber>
    </recommendedName>
    <alternativeName>
        <fullName evidence="25">Hydroperoxy icosatetraenoate dehydratase</fullName>
    </alternativeName>
    <alternativeName>
        <fullName evidence="24">Prostaglandin I2 synthase</fullName>
    </alternativeName>
</protein>
<evidence type="ECO:0000256" key="16">
    <source>
        <dbReference type="ARBA" id="ARBA00022832"/>
    </source>
</evidence>
<dbReference type="GO" id="GO:0106256">
    <property type="term" value="F:hydroperoxy icosatetraenoate dehydratase activity"/>
    <property type="evidence" value="ECO:0007669"/>
    <property type="project" value="UniProtKB-EC"/>
</dbReference>
<evidence type="ECO:0000256" key="6">
    <source>
        <dbReference type="ARBA" id="ARBA00012204"/>
    </source>
</evidence>
<dbReference type="GO" id="GO:0008116">
    <property type="term" value="F:prostaglandin-I synthase activity"/>
    <property type="evidence" value="ECO:0007669"/>
    <property type="project" value="UniProtKB-EC"/>
</dbReference>
<dbReference type="SUPFAM" id="SSF48264">
    <property type="entry name" value="Cytochrome P450"/>
    <property type="match status" value="1"/>
</dbReference>
<dbReference type="PIRSF" id="PIRSF000047">
    <property type="entry name" value="Cytochrome_CYPVIIA1"/>
    <property type="match status" value="1"/>
</dbReference>
<dbReference type="GO" id="GO:0005789">
    <property type="term" value="C:endoplasmic reticulum membrane"/>
    <property type="evidence" value="ECO:0007669"/>
    <property type="project" value="UniProtKB-SubCell"/>
</dbReference>
<comment type="catalytic activity">
    <reaction evidence="2">
        <text>a hydroperoxyeicosatetraenoate = an oxoeicosatetraenoate + H2O</text>
        <dbReference type="Rhea" id="RHEA:55556"/>
        <dbReference type="ChEBI" id="CHEBI:15377"/>
        <dbReference type="ChEBI" id="CHEBI:59720"/>
        <dbReference type="ChEBI" id="CHEBI:131859"/>
        <dbReference type="EC" id="4.2.1.152"/>
    </reaction>
    <physiologicalReaction direction="left-to-right" evidence="2">
        <dbReference type="Rhea" id="RHEA:55557"/>
    </physiologicalReaction>
</comment>
<feature type="binding site" evidence="29">
    <location>
        <position position="105"/>
    </location>
    <ligand>
        <name>substrate</name>
    </ligand>
</feature>
<dbReference type="GeneTree" id="ENSGT00940000153709"/>
<dbReference type="FunFam" id="1.10.630.10:FF:000025">
    <property type="entry name" value="Prostaglandin I2 (prostacyclin) synthase"/>
    <property type="match status" value="1"/>
</dbReference>
<evidence type="ECO:0000256" key="20">
    <source>
        <dbReference type="ARBA" id="ARBA00023136"/>
    </source>
</evidence>
<evidence type="ECO:0000256" key="9">
    <source>
        <dbReference type="ARBA" id="ARBA00022501"/>
    </source>
</evidence>
<keyword evidence="10" id="KW-0444">Lipid biosynthesis</keyword>